<dbReference type="Proteomes" id="UP000663852">
    <property type="component" value="Unassembled WGS sequence"/>
</dbReference>
<gene>
    <name evidence="2" type="ORF">EDS130_LOCUS103</name>
</gene>
<evidence type="ECO:0000313" key="3">
    <source>
        <dbReference type="Proteomes" id="UP000663852"/>
    </source>
</evidence>
<keyword evidence="1" id="KW-0472">Membrane</keyword>
<dbReference type="AlphaFoldDB" id="A0A813MIR6"/>
<reference evidence="2" key="1">
    <citation type="submission" date="2021-02" db="EMBL/GenBank/DDBJ databases">
        <authorList>
            <person name="Nowell W R."/>
        </authorList>
    </citation>
    <scope>NUCLEOTIDE SEQUENCE</scope>
</reference>
<evidence type="ECO:0000256" key="1">
    <source>
        <dbReference type="SAM" id="Phobius"/>
    </source>
</evidence>
<comment type="caution">
    <text evidence="2">The sequence shown here is derived from an EMBL/GenBank/DDBJ whole genome shotgun (WGS) entry which is preliminary data.</text>
</comment>
<protein>
    <submittedName>
        <fullName evidence="2">Uncharacterized protein</fullName>
    </submittedName>
</protein>
<sequence>MELYRRPTIYSNGRPSLQGDPATYRFALFLLRALAILTFGAVVGVIVGNAAHYEYYPANNRTTISSNDLWNISIFQ</sequence>
<proteinExistence type="predicted"/>
<name>A0A813MIR6_ADIRI</name>
<dbReference type="EMBL" id="CAJNOJ010000001">
    <property type="protein sequence ID" value="CAF0719603.1"/>
    <property type="molecule type" value="Genomic_DNA"/>
</dbReference>
<keyword evidence="1" id="KW-0812">Transmembrane</keyword>
<feature type="transmembrane region" description="Helical" evidence="1">
    <location>
        <begin position="26"/>
        <end position="51"/>
    </location>
</feature>
<accession>A0A813MIR6</accession>
<keyword evidence="1" id="KW-1133">Transmembrane helix</keyword>
<organism evidence="2 3">
    <name type="scientific">Adineta ricciae</name>
    <name type="common">Rotifer</name>
    <dbReference type="NCBI Taxonomy" id="249248"/>
    <lineage>
        <taxon>Eukaryota</taxon>
        <taxon>Metazoa</taxon>
        <taxon>Spiralia</taxon>
        <taxon>Gnathifera</taxon>
        <taxon>Rotifera</taxon>
        <taxon>Eurotatoria</taxon>
        <taxon>Bdelloidea</taxon>
        <taxon>Adinetida</taxon>
        <taxon>Adinetidae</taxon>
        <taxon>Adineta</taxon>
    </lineage>
</organism>
<evidence type="ECO:0000313" key="2">
    <source>
        <dbReference type="EMBL" id="CAF0719603.1"/>
    </source>
</evidence>